<dbReference type="KEGG" id="nsp:BMF81_00315"/>
<dbReference type="EMBL" id="CP020114">
    <property type="protein sequence ID" value="AVZ29600.1"/>
    <property type="molecule type" value="Genomic_DNA"/>
</dbReference>
<proteinExistence type="predicted"/>
<dbReference type="RefSeq" id="WP_006197359.1">
    <property type="nucleotide sequence ID" value="NZ_CAWNZE010000001.1"/>
</dbReference>
<name>A0A2S0Q5N9_NODSP</name>
<sequence length="51" mass="6043">MTRNKLQAMSQAQETHRVNIQKSLEHRLQVAKAKSDEQLIHQLEAEIKYNR</sequence>
<evidence type="ECO:0000313" key="2">
    <source>
        <dbReference type="Proteomes" id="UP000244056"/>
    </source>
</evidence>
<gene>
    <name evidence="1" type="ORF">BMF81_00315</name>
</gene>
<dbReference type="AlphaFoldDB" id="A0A2S0Q5N9"/>
<evidence type="ECO:0000313" key="1">
    <source>
        <dbReference type="EMBL" id="AVZ29600.1"/>
    </source>
</evidence>
<dbReference type="GeneID" id="78019962"/>
<accession>A0A2S0Q5N9</accession>
<reference evidence="1 2" key="1">
    <citation type="submission" date="2017-03" db="EMBL/GenBank/DDBJ databases">
        <title>Comparative genomics of the toxic Baltic Sea cyanobacteria Nodularia spumigena UHCC 0039 and its response on varying salinity.</title>
        <authorList>
            <person name="Teikari J.E."/>
        </authorList>
    </citation>
    <scope>NUCLEOTIDE SEQUENCE [LARGE SCALE GENOMIC DNA]</scope>
    <source>
        <strain evidence="1 2">UHCC 0039</strain>
    </source>
</reference>
<organism evidence="1 2">
    <name type="scientific">Nodularia spumigena UHCC 0039</name>
    <dbReference type="NCBI Taxonomy" id="1914872"/>
    <lineage>
        <taxon>Bacteria</taxon>
        <taxon>Bacillati</taxon>
        <taxon>Cyanobacteriota</taxon>
        <taxon>Cyanophyceae</taxon>
        <taxon>Nostocales</taxon>
        <taxon>Nodulariaceae</taxon>
        <taxon>Nodularia</taxon>
    </lineage>
</organism>
<protein>
    <submittedName>
        <fullName evidence="1">Uncharacterized protein</fullName>
    </submittedName>
</protein>
<dbReference type="Proteomes" id="UP000244056">
    <property type="component" value="Chromosome"/>
</dbReference>